<feature type="non-terminal residue" evidence="2">
    <location>
        <position position="1"/>
    </location>
</feature>
<organism evidence="2">
    <name type="scientific">uncultured Frankineae bacterium</name>
    <dbReference type="NCBI Taxonomy" id="437475"/>
    <lineage>
        <taxon>Bacteria</taxon>
        <taxon>Bacillati</taxon>
        <taxon>Actinomycetota</taxon>
        <taxon>Actinomycetes</taxon>
        <taxon>Frankiales</taxon>
        <taxon>environmental samples</taxon>
    </lineage>
</organism>
<evidence type="ECO:0000256" key="1">
    <source>
        <dbReference type="SAM" id="MobiDB-lite"/>
    </source>
</evidence>
<evidence type="ECO:0000313" key="2">
    <source>
        <dbReference type="EMBL" id="CAA9323773.1"/>
    </source>
</evidence>
<gene>
    <name evidence="2" type="ORF">AVDCRST_MAG07-1410</name>
</gene>
<feature type="non-terminal residue" evidence="2">
    <location>
        <position position="121"/>
    </location>
</feature>
<feature type="region of interest" description="Disordered" evidence="1">
    <location>
        <begin position="67"/>
        <end position="121"/>
    </location>
</feature>
<dbReference type="AlphaFoldDB" id="A0A6J4L6M9"/>
<protein>
    <submittedName>
        <fullName evidence="2">Uncharacterized protein</fullName>
    </submittedName>
</protein>
<sequence>ACPARARDQPPAGLVPARAGLDPRRAPTGGRVFVLRVEGRRGLLRRRRRRAHCAAGRLDLSRARGGLRRAAGDGGRLPGRHGRLHRRRGAGASPGGRVLRRLDHRRRDRAVQGRPGHARLV</sequence>
<name>A0A6J4L6M9_9ACTN</name>
<accession>A0A6J4L6M9</accession>
<proteinExistence type="predicted"/>
<feature type="compositionally biased region" description="Basic residues" evidence="1">
    <location>
        <begin position="98"/>
        <end position="108"/>
    </location>
</feature>
<dbReference type="EMBL" id="CADCUB010000071">
    <property type="protein sequence ID" value="CAA9323773.1"/>
    <property type="molecule type" value="Genomic_DNA"/>
</dbReference>
<reference evidence="2" key="1">
    <citation type="submission" date="2020-02" db="EMBL/GenBank/DDBJ databases">
        <authorList>
            <person name="Meier V. D."/>
        </authorList>
    </citation>
    <scope>NUCLEOTIDE SEQUENCE</scope>
    <source>
        <strain evidence="2">AVDCRST_MAG07</strain>
    </source>
</reference>
<feature type="region of interest" description="Disordered" evidence="1">
    <location>
        <begin position="1"/>
        <end position="27"/>
    </location>
</feature>
<feature type="compositionally biased region" description="Basic residues" evidence="1">
    <location>
        <begin position="78"/>
        <end position="89"/>
    </location>
</feature>